<organism evidence="2 3">
    <name type="scientific">Coniochaeta ligniaria NRRL 30616</name>
    <dbReference type="NCBI Taxonomy" id="1408157"/>
    <lineage>
        <taxon>Eukaryota</taxon>
        <taxon>Fungi</taxon>
        <taxon>Dikarya</taxon>
        <taxon>Ascomycota</taxon>
        <taxon>Pezizomycotina</taxon>
        <taxon>Sordariomycetes</taxon>
        <taxon>Sordariomycetidae</taxon>
        <taxon>Coniochaetales</taxon>
        <taxon>Coniochaetaceae</taxon>
        <taxon>Coniochaeta</taxon>
    </lineage>
</organism>
<proteinExistence type="predicted"/>
<name>A0A1J7J3B8_9PEZI</name>
<dbReference type="EMBL" id="KV875104">
    <property type="protein sequence ID" value="OIW24320.1"/>
    <property type="molecule type" value="Genomic_DNA"/>
</dbReference>
<dbReference type="AlphaFoldDB" id="A0A1J7J3B8"/>
<dbReference type="Proteomes" id="UP000182658">
    <property type="component" value="Unassembled WGS sequence"/>
</dbReference>
<accession>A0A1J7J3B8</accession>
<sequence length="173" mass="18220">MKPATTGLRRGTDKTPLSRLPRHPSGLLPFGSSTAAEPLNSRSPTLLLDTYPLNYAPPTRLSRPSVLTILRSPVLVLSLNSPMPVGPARDTSCILHSHWPMEESGGSDPHCGTPNLVQLSGKTEGAMTVLESSLDATTMMLSIIEPGRTGLVLFDCRAAGDLLPSSATAPIAV</sequence>
<evidence type="ECO:0000313" key="3">
    <source>
        <dbReference type="Proteomes" id="UP000182658"/>
    </source>
</evidence>
<keyword evidence="3" id="KW-1185">Reference proteome</keyword>
<feature type="region of interest" description="Disordered" evidence="1">
    <location>
        <begin position="1"/>
        <end position="41"/>
    </location>
</feature>
<dbReference type="InParanoid" id="A0A1J7J3B8"/>
<evidence type="ECO:0000313" key="2">
    <source>
        <dbReference type="EMBL" id="OIW24320.1"/>
    </source>
</evidence>
<reference evidence="2 3" key="1">
    <citation type="submission" date="2016-10" db="EMBL/GenBank/DDBJ databases">
        <title>Draft genome sequence of Coniochaeta ligniaria NRRL30616, a lignocellulolytic fungus for bioabatement of inhibitors in plant biomass hydrolysates.</title>
        <authorList>
            <consortium name="DOE Joint Genome Institute"/>
            <person name="Jimenez D.J."/>
            <person name="Hector R.E."/>
            <person name="Riley R."/>
            <person name="Sun H."/>
            <person name="Grigoriev I.V."/>
            <person name="Van Elsas J.D."/>
            <person name="Nichols N.N."/>
        </authorList>
    </citation>
    <scope>NUCLEOTIDE SEQUENCE [LARGE SCALE GENOMIC DNA]</scope>
    <source>
        <strain evidence="2 3">NRRL 30616</strain>
    </source>
</reference>
<evidence type="ECO:0000256" key="1">
    <source>
        <dbReference type="SAM" id="MobiDB-lite"/>
    </source>
</evidence>
<protein>
    <submittedName>
        <fullName evidence="2">Uncharacterized protein</fullName>
    </submittedName>
</protein>
<gene>
    <name evidence="2" type="ORF">CONLIGDRAFT_685937</name>
</gene>
<feature type="compositionally biased region" description="Polar residues" evidence="1">
    <location>
        <begin position="31"/>
        <end position="41"/>
    </location>
</feature>